<evidence type="ECO:0000313" key="8">
    <source>
        <dbReference type="EMBL" id="EZG42702.1"/>
    </source>
</evidence>
<dbReference type="PANTHER" id="PTHR37984">
    <property type="entry name" value="PROTEIN CBG26694"/>
    <property type="match status" value="1"/>
</dbReference>
<dbReference type="GO" id="GO:0003964">
    <property type="term" value="F:RNA-directed DNA polymerase activity"/>
    <property type="evidence" value="ECO:0007669"/>
    <property type="project" value="UniProtKB-KW"/>
</dbReference>
<sequence>MRKTATYEWKEEQQRAFRQIKEQLKQAALCNDYAAEELIIETDASDYAVPGILSCRKNGRDYPIEYMSKTLTELEIRWPMREKEAYAIVVALQKFDVYIRGRKVTIYTDHKSLEWMFQAKKGKIARWATLLQEYDLTVIHKSGIEIRVTEWRQAYQEISTVERDRLK</sequence>
<proteinExistence type="predicted"/>
<evidence type="ECO:0000256" key="2">
    <source>
        <dbReference type="ARBA" id="ARBA00022695"/>
    </source>
</evidence>
<accession>A0A023AVS6</accession>
<dbReference type="Proteomes" id="UP000019763">
    <property type="component" value="Unassembled WGS sequence"/>
</dbReference>
<evidence type="ECO:0000256" key="5">
    <source>
        <dbReference type="ARBA" id="ARBA00022801"/>
    </source>
</evidence>
<evidence type="ECO:0000256" key="1">
    <source>
        <dbReference type="ARBA" id="ARBA00022679"/>
    </source>
</evidence>
<dbReference type="VEuPathDB" id="CryptoDB:GNI_236300"/>
<dbReference type="SUPFAM" id="SSF56672">
    <property type="entry name" value="DNA/RNA polymerases"/>
    <property type="match status" value="1"/>
</dbReference>
<dbReference type="Gene3D" id="3.10.20.370">
    <property type="match status" value="1"/>
</dbReference>
<dbReference type="CDD" id="cd09274">
    <property type="entry name" value="RNase_HI_RT_Ty3"/>
    <property type="match status" value="1"/>
</dbReference>
<dbReference type="RefSeq" id="XP_011134751.1">
    <property type="nucleotide sequence ID" value="XM_011136449.1"/>
</dbReference>
<keyword evidence="9" id="KW-1185">Reference proteome</keyword>
<dbReference type="AlphaFoldDB" id="A0A023AVS6"/>
<dbReference type="OrthoDB" id="2013610at2759"/>
<reference evidence="8" key="1">
    <citation type="submission" date="2013-12" db="EMBL/GenBank/DDBJ databases">
        <authorList>
            <person name="Omoto C.K."/>
            <person name="Sibley D."/>
            <person name="Venepally P."/>
            <person name="Hadjithomas M."/>
            <person name="Karamycheva S."/>
            <person name="Brunk B."/>
            <person name="Roos D."/>
            <person name="Caler E."/>
            <person name="Lorenzi H."/>
        </authorList>
    </citation>
    <scope>NUCLEOTIDE SEQUENCE</scope>
</reference>
<keyword evidence="2" id="KW-0548">Nucleotidyltransferase</keyword>
<keyword evidence="5" id="KW-0378">Hydrolase</keyword>
<name>A0A023AVS6_GRENI</name>
<evidence type="ECO:0000256" key="4">
    <source>
        <dbReference type="ARBA" id="ARBA00022759"/>
    </source>
</evidence>
<evidence type="ECO:0000256" key="3">
    <source>
        <dbReference type="ARBA" id="ARBA00022722"/>
    </source>
</evidence>
<dbReference type="FunFam" id="3.10.20.370:FF:000001">
    <property type="entry name" value="Retrovirus-related Pol polyprotein from transposon 17.6-like protein"/>
    <property type="match status" value="1"/>
</dbReference>
<protein>
    <submittedName>
        <fullName evidence="8">Enzymatic polyprotein</fullName>
    </submittedName>
</protein>
<evidence type="ECO:0000313" key="9">
    <source>
        <dbReference type="Proteomes" id="UP000019763"/>
    </source>
</evidence>
<dbReference type="Pfam" id="PF17917">
    <property type="entry name" value="RT_RNaseH"/>
    <property type="match status" value="1"/>
</dbReference>
<dbReference type="InterPro" id="IPR043502">
    <property type="entry name" value="DNA/RNA_pol_sf"/>
</dbReference>
<organism evidence="8 9">
    <name type="scientific">Gregarina niphandrodes</name>
    <name type="common">Septate eugregarine</name>
    <dbReference type="NCBI Taxonomy" id="110365"/>
    <lineage>
        <taxon>Eukaryota</taxon>
        <taxon>Sar</taxon>
        <taxon>Alveolata</taxon>
        <taxon>Apicomplexa</taxon>
        <taxon>Conoidasida</taxon>
        <taxon>Gregarinasina</taxon>
        <taxon>Eugregarinorida</taxon>
        <taxon>Gregarinidae</taxon>
        <taxon>Gregarina</taxon>
    </lineage>
</organism>
<evidence type="ECO:0000256" key="6">
    <source>
        <dbReference type="ARBA" id="ARBA00022918"/>
    </source>
</evidence>
<feature type="non-terminal residue" evidence="8">
    <location>
        <position position="167"/>
    </location>
</feature>
<dbReference type="GO" id="GO:0016787">
    <property type="term" value="F:hydrolase activity"/>
    <property type="evidence" value="ECO:0007669"/>
    <property type="project" value="UniProtKB-KW"/>
</dbReference>
<dbReference type="GO" id="GO:0004519">
    <property type="term" value="F:endonuclease activity"/>
    <property type="evidence" value="ECO:0007669"/>
    <property type="project" value="UniProtKB-KW"/>
</dbReference>
<dbReference type="PANTHER" id="PTHR37984:SF5">
    <property type="entry name" value="PROTEIN NYNRIN-LIKE"/>
    <property type="match status" value="1"/>
</dbReference>
<dbReference type="InterPro" id="IPR050951">
    <property type="entry name" value="Retrovirus_Pol_polyprotein"/>
</dbReference>
<feature type="domain" description="Reverse transcriptase RNase H-like" evidence="7">
    <location>
        <begin position="36"/>
        <end position="134"/>
    </location>
</feature>
<evidence type="ECO:0000259" key="7">
    <source>
        <dbReference type="Pfam" id="PF17917"/>
    </source>
</evidence>
<gene>
    <name evidence="8" type="ORF">GNI_236300</name>
</gene>
<dbReference type="InterPro" id="IPR041373">
    <property type="entry name" value="RT_RNaseH"/>
</dbReference>
<keyword evidence="3" id="KW-0540">Nuclease</keyword>
<keyword evidence="1" id="KW-0808">Transferase</keyword>
<keyword evidence="6" id="KW-0695">RNA-directed DNA polymerase</keyword>
<dbReference type="EMBL" id="AFNH02001896">
    <property type="protein sequence ID" value="EZG42702.1"/>
    <property type="molecule type" value="Genomic_DNA"/>
</dbReference>
<dbReference type="eggNOG" id="KOG0017">
    <property type="taxonomic scope" value="Eukaryota"/>
</dbReference>
<dbReference type="GeneID" id="22916804"/>
<keyword evidence="4" id="KW-0255">Endonuclease</keyword>
<comment type="caution">
    <text evidence="8">The sequence shown here is derived from an EMBL/GenBank/DDBJ whole genome shotgun (WGS) entry which is preliminary data.</text>
</comment>